<dbReference type="PROSITE" id="PS50880">
    <property type="entry name" value="TOPRIM"/>
    <property type="match status" value="1"/>
</dbReference>
<dbReference type="SUPFAM" id="SSF57783">
    <property type="entry name" value="Zinc beta-ribbon"/>
    <property type="match status" value="1"/>
</dbReference>
<organism evidence="17 18">
    <name type="scientific">Candidatus Atelocyanobacterium thalassa isolate SIO64986</name>
    <dbReference type="NCBI Taxonomy" id="1527444"/>
    <lineage>
        <taxon>Bacteria</taxon>
        <taxon>Bacillati</taxon>
        <taxon>Cyanobacteriota</taxon>
        <taxon>Cyanophyceae</taxon>
        <taxon>Oscillatoriophycideae</taxon>
        <taxon>Chroococcales</taxon>
        <taxon>Aphanothecaceae</taxon>
        <taxon>Candidatus Atelocyanobacterium</taxon>
        <taxon>Candidatus Atelocyanobacterium thalassae</taxon>
    </lineage>
</organism>
<dbReference type="GO" id="GO:0000428">
    <property type="term" value="C:DNA-directed RNA polymerase complex"/>
    <property type="evidence" value="ECO:0007669"/>
    <property type="project" value="UniProtKB-KW"/>
</dbReference>
<dbReference type="Pfam" id="PF10410">
    <property type="entry name" value="DnaB_bind"/>
    <property type="match status" value="1"/>
</dbReference>
<dbReference type="SMART" id="SM00493">
    <property type="entry name" value="TOPRIM"/>
    <property type="match status" value="1"/>
</dbReference>
<dbReference type="Gene3D" id="3.90.580.10">
    <property type="entry name" value="Zinc finger, CHC2-type domain"/>
    <property type="match status" value="1"/>
</dbReference>
<dbReference type="Pfam" id="PF01807">
    <property type="entry name" value="Zn_ribbon_DnaG"/>
    <property type="match status" value="1"/>
</dbReference>
<dbReference type="GO" id="GO:1990077">
    <property type="term" value="C:primosome complex"/>
    <property type="evidence" value="ECO:0007669"/>
    <property type="project" value="UniProtKB-KW"/>
</dbReference>
<keyword evidence="15" id="KW-0175">Coiled coil</keyword>
<keyword evidence="11 12" id="KW-0804">Transcription</keyword>
<dbReference type="GO" id="GO:0006269">
    <property type="term" value="P:DNA replication, synthesis of primer"/>
    <property type="evidence" value="ECO:0007669"/>
    <property type="project" value="UniProtKB-UniRule"/>
</dbReference>
<evidence type="ECO:0000313" key="18">
    <source>
        <dbReference type="Proteomes" id="UP000028922"/>
    </source>
</evidence>
<dbReference type="PANTHER" id="PTHR30313:SF2">
    <property type="entry name" value="DNA PRIMASE"/>
    <property type="match status" value="1"/>
</dbReference>
<comment type="domain">
    <text evidence="12">Contains an N-terminal zinc-binding domain, a central core domain that contains the primase activity, and a C-terminal DnaB-binding domain.</text>
</comment>
<evidence type="ECO:0000256" key="3">
    <source>
        <dbReference type="ARBA" id="ARBA00022679"/>
    </source>
</evidence>
<dbReference type="Gene3D" id="3.40.1360.10">
    <property type="match status" value="1"/>
</dbReference>
<name>A0A086CHY1_9CHRO</name>
<dbReference type="InterPro" id="IPR006171">
    <property type="entry name" value="TOPRIM_dom"/>
</dbReference>
<evidence type="ECO:0000256" key="6">
    <source>
        <dbReference type="ARBA" id="ARBA00022723"/>
    </source>
</evidence>
<evidence type="ECO:0000256" key="10">
    <source>
        <dbReference type="ARBA" id="ARBA00023125"/>
    </source>
</evidence>
<dbReference type="EC" id="2.7.7.101" evidence="12"/>
<dbReference type="InterPro" id="IPR006295">
    <property type="entry name" value="DNA_primase_DnaG"/>
</dbReference>
<evidence type="ECO:0000256" key="14">
    <source>
        <dbReference type="PIRSR" id="PIRSR002811-1"/>
    </source>
</evidence>
<keyword evidence="3 12" id="KW-0808">Transferase</keyword>
<dbReference type="Gene3D" id="3.90.980.10">
    <property type="entry name" value="DNA primase, catalytic core, N-terminal domain"/>
    <property type="match status" value="1"/>
</dbReference>
<dbReference type="InterPro" id="IPR036977">
    <property type="entry name" value="DNA_primase_Znf_CHC2"/>
</dbReference>
<dbReference type="InterPro" id="IPR030846">
    <property type="entry name" value="DnaG_bac"/>
</dbReference>
<keyword evidence="5 12" id="KW-0235">DNA replication</keyword>
<dbReference type="Pfam" id="PF13155">
    <property type="entry name" value="Toprim_2"/>
    <property type="match status" value="1"/>
</dbReference>
<comment type="similarity">
    <text evidence="12 13">Belongs to the DnaG primase family.</text>
</comment>
<evidence type="ECO:0000256" key="11">
    <source>
        <dbReference type="ARBA" id="ARBA00023163"/>
    </source>
</evidence>
<dbReference type="Pfam" id="PF08275">
    <property type="entry name" value="DNAG_N"/>
    <property type="match status" value="1"/>
</dbReference>
<dbReference type="InterPro" id="IPR050219">
    <property type="entry name" value="DnaG_primase"/>
</dbReference>
<evidence type="ECO:0000256" key="2">
    <source>
        <dbReference type="ARBA" id="ARBA00022515"/>
    </source>
</evidence>
<gene>
    <name evidence="12" type="primary">dnaG</name>
    <name evidence="17" type="ORF">ucyna2_00424</name>
</gene>
<accession>A0A086CHY1</accession>
<dbReference type="Proteomes" id="UP000028922">
    <property type="component" value="Unassembled WGS sequence"/>
</dbReference>
<evidence type="ECO:0000256" key="12">
    <source>
        <dbReference type="HAMAP-Rule" id="MF_00974"/>
    </source>
</evidence>
<evidence type="ECO:0000256" key="9">
    <source>
        <dbReference type="ARBA" id="ARBA00022842"/>
    </source>
</evidence>
<keyword evidence="8 12" id="KW-0862">Zinc</keyword>
<dbReference type="PANTHER" id="PTHR30313">
    <property type="entry name" value="DNA PRIMASE"/>
    <property type="match status" value="1"/>
</dbReference>
<dbReference type="EMBL" id="JPSP01000003">
    <property type="protein sequence ID" value="KFF41795.1"/>
    <property type="molecule type" value="Genomic_DNA"/>
</dbReference>
<dbReference type="AlphaFoldDB" id="A0A086CHY1"/>
<reference evidence="17 18" key="1">
    <citation type="submission" date="2014-08" db="EMBL/GenBank/DDBJ databases">
        <title>Comparative genomics reveals surprising divergence of two closely related strains of uncultivated UCYN-A cyanobacteria.</title>
        <authorList>
            <person name="Bombar D."/>
            <person name="Heller P."/>
            <person name="Sanchez-Baracaldo P."/>
            <person name="Carter B.J."/>
            <person name="Zert J.P."/>
        </authorList>
    </citation>
    <scope>NUCLEOTIDE SEQUENCE [LARGE SCALE GENOMIC DNA]</scope>
</reference>
<dbReference type="InterPro" id="IPR002694">
    <property type="entry name" value="Znf_CHC2"/>
</dbReference>
<evidence type="ECO:0000256" key="8">
    <source>
        <dbReference type="ARBA" id="ARBA00022833"/>
    </source>
</evidence>
<keyword evidence="6 12" id="KW-0479">Metal-binding</keyword>
<comment type="cofactor">
    <cofactor evidence="12 13 14">
        <name>Zn(2+)</name>
        <dbReference type="ChEBI" id="CHEBI:29105"/>
    </cofactor>
    <text evidence="12 13 14">Binds 1 zinc ion per monomer.</text>
</comment>
<keyword evidence="7 12" id="KW-0863">Zinc-finger</keyword>
<dbReference type="NCBIfam" id="TIGR01391">
    <property type="entry name" value="dnaG"/>
    <property type="match status" value="1"/>
</dbReference>
<dbReference type="HAMAP" id="MF_00974">
    <property type="entry name" value="DNA_primase_DnaG"/>
    <property type="match status" value="1"/>
</dbReference>
<evidence type="ECO:0000256" key="13">
    <source>
        <dbReference type="PIRNR" id="PIRNR002811"/>
    </source>
</evidence>
<evidence type="ECO:0000313" key="17">
    <source>
        <dbReference type="EMBL" id="KFF41795.1"/>
    </source>
</evidence>
<dbReference type="FunFam" id="3.90.980.10:FF:000001">
    <property type="entry name" value="DNA primase"/>
    <property type="match status" value="1"/>
</dbReference>
<comment type="caution">
    <text evidence="17">The sequence shown here is derived from an EMBL/GenBank/DDBJ whole genome shotgun (WGS) entry which is preliminary data.</text>
</comment>
<dbReference type="CDD" id="cd03364">
    <property type="entry name" value="TOPRIM_DnaG_primases"/>
    <property type="match status" value="1"/>
</dbReference>
<dbReference type="FunFam" id="3.90.580.10:FF:000001">
    <property type="entry name" value="DNA primase"/>
    <property type="match status" value="1"/>
</dbReference>
<evidence type="ECO:0000259" key="16">
    <source>
        <dbReference type="PROSITE" id="PS50880"/>
    </source>
</evidence>
<comment type="catalytic activity">
    <reaction evidence="12">
        <text>ssDNA + n NTP = ssDNA/pppN(pN)n-1 hybrid + (n-1) diphosphate.</text>
        <dbReference type="EC" id="2.7.7.101"/>
    </reaction>
</comment>
<keyword evidence="10 12" id="KW-0238">DNA-binding</keyword>
<keyword evidence="4 12" id="KW-0548">Nucleotidyltransferase</keyword>
<keyword evidence="1 12" id="KW-0240">DNA-directed RNA polymerase</keyword>
<feature type="coiled-coil region" evidence="15">
    <location>
        <begin position="94"/>
        <end position="128"/>
    </location>
</feature>
<protein>
    <recommendedName>
        <fullName evidence="12 13">DNA primase</fullName>
        <ecNumber evidence="12">2.7.7.101</ecNumber>
    </recommendedName>
</protein>
<dbReference type="SMART" id="SM00400">
    <property type="entry name" value="ZnF_CHCC"/>
    <property type="match status" value="1"/>
</dbReference>
<comment type="function">
    <text evidence="12 13">RNA polymerase that catalyzes the synthesis of short RNA molecules used as primers for DNA polymerase during DNA replication.</text>
</comment>
<dbReference type="GO" id="GO:0003677">
    <property type="term" value="F:DNA binding"/>
    <property type="evidence" value="ECO:0007669"/>
    <property type="project" value="UniProtKB-KW"/>
</dbReference>
<dbReference type="InterPro" id="IPR037068">
    <property type="entry name" value="DNA_primase_core_N_sf"/>
</dbReference>
<keyword evidence="9" id="KW-0460">Magnesium</keyword>
<evidence type="ECO:0000256" key="15">
    <source>
        <dbReference type="SAM" id="Coils"/>
    </source>
</evidence>
<dbReference type="GO" id="GO:0003899">
    <property type="term" value="F:DNA-directed RNA polymerase activity"/>
    <property type="evidence" value="ECO:0007669"/>
    <property type="project" value="UniProtKB-UniRule"/>
</dbReference>
<dbReference type="InterPro" id="IPR019475">
    <property type="entry name" value="DNA_primase_DnaB-bd"/>
</dbReference>
<dbReference type="PATRIC" id="fig|1527444.3.peg.406"/>
<comment type="subunit">
    <text evidence="12">Monomer. Interacts with DnaB.</text>
</comment>
<evidence type="ECO:0000256" key="4">
    <source>
        <dbReference type="ARBA" id="ARBA00022695"/>
    </source>
</evidence>
<feature type="zinc finger region" description="CHC2-type" evidence="12 14">
    <location>
        <begin position="51"/>
        <end position="75"/>
    </location>
</feature>
<evidence type="ECO:0000256" key="7">
    <source>
        <dbReference type="ARBA" id="ARBA00022771"/>
    </source>
</evidence>
<dbReference type="GO" id="GO:0008270">
    <property type="term" value="F:zinc ion binding"/>
    <property type="evidence" value="ECO:0007669"/>
    <property type="project" value="UniProtKB-UniRule"/>
</dbReference>
<dbReference type="InterPro" id="IPR034151">
    <property type="entry name" value="TOPRIM_DnaG_bac"/>
</dbReference>
<evidence type="ECO:0000256" key="5">
    <source>
        <dbReference type="ARBA" id="ARBA00022705"/>
    </source>
</evidence>
<proteinExistence type="inferred from homology"/>
<feature type="domain" description="Toprim" evidence="16">
    <location>
        <begin position="275"/>
        <end position="358"/>
    </location>
</feature>
<evidence type="ECO:0000256" key="1">
    <source>
        <dbReference type="ARBA" id="ARBA00022478"/>
    </source>
</evidence>
<dbReference type="SUPFAM" id="SSF56731">
    <property type="entry name" value="DNA primase core"/>
    <property type="match status" value="1"/>
</dbReference>
<dbReference type="eggNOG" id="COG0358">
    <property type="taxonomic scope" value="Bacteria"/>
</dbReference>
<dbReference type="PIRSF" id="PIRSF002811">
    <property type="entry name" value="DnaG"/>
    <property type="match status" value="1"/>
</dbReference>
<keyword evidence="2 12" id="KW-0639">Primosome</keyword>
<dbReference type="GO" id="GO:0005737">
    <property type="term" value="C:cytoplasm"/>
    <property type="evidence" value="ECO:0007669"/>
    <property type="project" value="TreeGrafter"/>
</dbReference>
<dbReference type="STRING" id="1527444.ucyna2_00424"/>
<dbReference type="InterPro" id="IPR013264">
    <property type="entry name" value="DNAG_N"/>
</dbReference>
<sequence length="655" mass="76627">MFHEVTLLNLMSFLRLHPDTLEEIKERTNIYDTISEYVVLKRRGKNYVGLCPFHDEKTPSFTVNADKQLYYCFGCGAGGNAIKFLMEIRKEPFNQVVLELAKQHKISIKDLEEENTEILQARISLQNQLYEILATSANYYEHLLYEPIGKQALDYLINKRQLKPETISKFNLGYSPEGWETLYSYLVKCKNYPVSLLEQTGIIKPRNKGRGHYDTFRGRIMIPIKDIEGRIIAFGGRSLNNQEPKYLNSPETSLFSKSNILFALDQAYKNIRNLDHAIVVEGYFDVISLHEAGIKNTVASLGTAFSKTQLRKLLRYTDSKQIIFNFDADNAGTKAIQRMITEIDSLVYSGQVQLKILNLPSGKDADEFLKFNQNSAEKYYKLINSAPLWLGWQIEQILLDKDLKRADHFEKVVKEMIILLSKLSDYNKREYYIRHCSEILSQGDTRLIPIYLKNFQLQLAKPIANNFNSKKSKQFTKANILLEDQLLKEAEINLLKVYLRYSEYRRRISKSLEFKNLFFNTKEHRIVWTKILEIEDSHQNKNKTDKDQLSYRLQETIWESSLVETCVDQILSFSELEQHEDNERLDLIIKASLIFLEKASLKKYCYYCKIKYQMIDKNEDLVNFEYYLNEYITSKQKILKLQLSQSLSELDANDN</sequence>